<evidence type="ECO:0000259" key="5">
    <source>
        <dbReference type="Pfam" id="PF00496"/>
    </source>
</evidence>
<dbReference type="Gene3D" id="3.10.105.10">
    <property type="entry name" value="Dipeptide-binding Protein, Domain 3"/>
    <property type="match status" value="1"/>
</dbReference>
<proteinExistence type="inferred from homology"/>
<dbReference type="PANTHER" id="PTHR30290:SF10">
    <property type="entry name" value="PERIPLASMIC OLIGOPEPTIDE-BINDING PROTEIN-RELATED"/>
    <property type="match status" value="1"/>
</dbReference>
<dbReference type="Gene3D" id="3.40.190.10">
    <property type="entry name" value="Periplasmic binding protein-like II"/>
    <property type="match status" value="1"/>
</dbReference>
<keyword evidence="4" id="KW-0732">Signal</keyword>
<evidence type="ECO:0000256" key="1">
    <source>
        <dbReference type="ARBA" id="ARBA00004196"/>
    </source>
</evidence>
<feature type="domain" description="Solute-binding protein family 5" evidence="5">
    <location>
        <begin position="89"/>
        <end position="434"/>
    </location>
</feature>
<dbReference type="InterPro" id="IPR039424">
    <property type="entry name" value="SBP_5"/>
</dbReference>
<dbReference type="EMBL" id="BAABBW010000001">
    <property type="protein sequence ID" value="GAA4168160.1"/>
    <property type="molecule type" value="Genomic_DNA"/>
</dbReference>
<evidence type="ECO:0000256" key="4">
    <source>
        <dbReference type="ARBA" id="ARBA00022729"/>
    </source>
</evidence>
<evidence type="ECO:0000256" key="3">
    <source>
        <dbReference type="ARBA" id="ARBA00022448"/>
    </source>
</evidence>
<sequence length="527" mass="55014">MAILASRANVRGWRAVAAVAAAGTVAALLAGCSGGGKSSSSTQATTLTIAASSAPGSFDPTKDSNGGTQTMYQELAYEPLIEKAADGSYAPGLATKWGYVAGQEGKQFELTLRQGAKFADGTAVTAEAVANSLNYFSKNVTGPSAASVKGITAQAEGSDKVLLTAPTPNPIIAELLTPYNLAGNVMSAAGLAKPSALANATFGAGPYVYQPSQSVTGDHYVFTPNKYYYDQKRIHFKEVVIKVISNNTSAMQALRSGQVDVFAGDSTQVSTAKSAGVKIYSGTNGFTGLFIMDWAGKLSPALGNQQVRQALNYAVDRKAIAKAVFGDYGTPTDQPNTPGWDAYDKSLENTYSYDPAKAKQLLKDAGYGNGFSFALVYNSFEPTTAKVVQAVADQLGKVGVTVKLTGASNFSELGTDLSSNKFSALSLGWGGQTQFVNTNQLWVQGASVNPYNNTVPGLPAAFSAYTSSTDADRNAKAQAVQKIIVDQAVSIPVVQSKGLWFASSKLKGFKLDPTGNPNNAADWTLGK</sequence>
<comment type="similarity">
    <text evidence="2">Belongs to the bacterial solute-binding protein 5 family.</text>
</comment>
<dbReference type="SUPFAM" id="SSF53850">
    <property type="entry name" value="Periplasmic binding protein-like II"/>
    <property type="match status" value="1"/>
</dbReference>
<comment type="caution">
    <text evidence="6">The sequence shown here is derived from an EMBL/GenBank/DDBJ whole genome shotgun (WGS) entry which is preliminary data.</text>
</comment>
<dbReference type="Proteomes" id="UP001501079">
    <property type="component" value="Unassembled WGS sequence"/>
</dbReference>
<reference evidence="7" key="1">
    <citation type="journal article" date="2019" name="Int. J. Syst. Evol. Microbiol.">
        <title>The Global Catalogue of Microorganisms (GCM) 10K type strain sequencing project: providing services to taxonomists for standard genome sequencing and annotation.</title>
        <authorList>
            <consortium name="The Broad Institute Genomics Platform"/>
            <consortium name="The Broad Institute Genome Sequencing Center for Infectious Disease"/>
            <person name="Wu L."/>
            <person name="Ma J."/>
        </authorList>
    </citation>
    <scope>NUCLEOTIDE SEQUENCE [LARGE SCALE GENOMIC DNA]</scope>
    <source>
        <strain evidence="7">JCM 17591</strain>
    </source>
</reference>
<dbReference type="Pfam" id="PF00496">
    <property type="entry name" value="SBP_bac_5"/>
    <property type="match status" value="1"/>
</dbReference>
<dbReference type="InterPro" id="IPR000914">
    <property type="entry name" value="SBP_5_dom"/>
</dbReference>
<dbReference type="RefSeq" id="WP_344751486.1">
    <property type="nucleotide sequence ID" value="NZ_BAABBW010000001.1"/>
</dbReference>
<keyword evidence="7" id="KW-1185">Reference proteome</keyword>
<gene>
    <name evidence="6" type="ORF">GCM10022287_02850</name>
</gene>
<evidence type="ECO:0000313" key="6">
    <source>
        <dbReference type="EMBL" id="GAA4168160.1"/>
    </source>
</evidence>
<comment type="subcellular location">
    <subcellularLocation>
        <location evidence="1">Cell envelope</location>
    </subcellularLocation>
</comment>
<dbReference type="PIRSF" id="PIRSF002741">
    <property type="entry name" value="MppA"/>
    <property type="match status" value="1"/>
</dbReference>
<evidence type="ECO:0000313" key="7">
    <source>
        <dbReference type="Proteomes" id="UP001501079"/>
    </source>
</evidence>
<accession>A0ABP7ZQQ8</accession>
<evidence type="ECO:0000256" key="2">
    <source>
        <dbReference type="ARBA" id="ARBA00005695"/>
    </source>
</evidence>
<name>A0ABP7ZQQ8_9MICO</name>
<dbReference type="PANTHER" id="PTHR30290">
    <property type="entry name" value="PERIPLASMIC BINDING COMPONENT OF ABC TRANSPORTER"/>
    <property type="match status" value="1"/>
</dbReference>
<keyword evidence="3" id="KW-0813">Transport</keyword>
<organism evidence="6 7">
    <name type="scientific">Gryllotalpicola koreensis</name>
    <dbReference type="NCBI Taxonomy" id="993086"/>
    <lineage>
        <taxon>Bacteria</taxon>
        <taxon>Bacillati</taxon>
        <taxon>Actinomycetota</taxon>
        <taxon>Actinomycetes</taxon>
        <taxon>Micrococcales</taxon>
        <taxon>Microbacteriaceae</taxon>
        <taxon>Gryllotalpicola</taxon>
    </lineage>
</organism>
<protein>
    <submittedName>
        <fullName evidence="6">ABC transporter substrate-binding protein</fullName>
    </submittedName>
</protein>
<dbReference type="PROSITE" id="PS51257">
    <property type="entry name" value="PROKAR_LIPOPROTEIN"/>
    <property type="match status" value="1"/>
</dbReference>
<dbReference type="InterPro" id="IPR030678">
    <property type="entry name" value="Peptide/Ni-bd"/>
</dbReference>